<comment type="similarity">
    <text evidence="1">Belongs to the sigma-70 factor family. ECF subfamily.</text>
</comment>
<dbReference type="InterPro" id="IPR013325">
    <property type="entry name" value="RNA_pol_sigma_r2"/>
</dbReference>
<dbReference type="GO" id="GO:0003677">
    <property type="term" value="F:DNA binding"/>
    <property type="evidence" value="ECO:0007669"/>
    <property type="project" value="UniProtKB-KW"/>
</dbReference>
<feature type="domain" description="RNA polymerase sigma-70 region 2" evidence="6">
    <location>
        <begin position="36"/>
        <end position="99"/>
    </location>
</feature>
<keyword evidence="5" id="KW-0804">Transcription</keyword>
<dbReference type="InterPro" id="IPR014284">
    <property type="entry name" value="RNA_pol_sigma-70_dom"/>
</dbReference>
<dbReference type="InterPro" id="IPR039425">
    <property type="entry name" value="RNA_pol_sigma-70-like"/>
</dbReference>
<dbReference type="InterPro" id="IPR007627">
    <property type="entry name" value="RNA_pol_sigma70_r2"/>
</dbReference>
<evidence type="ECO:0000313" key="8">
    <source>
        <dbReference type="EMBL" id="ANU07391.1"/>
    </source>
</evidence>
<evidence type="ECO:0000256" key="4">
    <source>
        <dbReference type="ARBA" id="ARBA00023125"/>
    </source>
</evidence>
<proteinExistence type="inferred from homology"/>
<evidence type="ECO:0000259" key="6">
    <source>
        <dbReference type="Pfam" id="PF04542"/>
    </source>
</evidence>
<dbReference type="SUPFAM" id="SSF88659">
    <property type="entry name" value="Sigma3 and sigma4 domains of RNA polymerase sigma factors"/>
    <property type="match status" value="1"/>
</dbReference>
<dbReference type="GO" id="GO:0016987">
    <property type="term" value="F:sigma factor activity"/>
    <property type="evidence" value="ECO:0007669"/>
    <property type="project" value="UniProtKB-KW"/>
</dbReference>
<dbReference type="InterPro" id="IPR013249">
    <property type="entry name" value="RNA_pol_sigma70_r4_t2"/>
</dbReference>
<name>A0A1C7D7U6_9SPHN</name>
<sequence>MGKPIRHEETRQAYDALLVVLAQSGDGRAAERLAIRWHPRLLRTARRLIGADLAQDVAQDSWVAIMRGLGRLRDQDRFAPWAFGILQRRCADAVRTAGRARARSAEMPEDVPADQRDELRKLDLARAMESLPREQALAAHLHYIEGLTISEIAAVQDVPPGTAKSRLFHARRALKLALLPTQADSKEKTNVQDR</sequence>
<dbReference type="Proteomes" id="UP000092698">
    <property type="component" value="Chromosome"/>
</dbReference>
<dbReference type="Gene3D" id="1.10.10.10">
    <property type="entry name" value="Winged helix-like DNA-binding domain superfamily/Winged helix DNA-binding domain"/>
    <property type="match status" value="1"/>
</dbReference>
<keyword evidence="2" id="KW-0805">Transcription regulation</keyword>
<accession>A0A1C7D7U6</accession>
<dbReference type="PANTHER" id="PTHR43133">
    <property type="entry name" value="RNA POLYMERASE ECF-TYPE SIGMA FACTO"/>
    <property type="match status" value="1"/>
</dbReference>
<dbReference type="Pfam" id="PF08281">
    <property type="entry name" value="Sigma70_r4_2"/>
    <property type="match status" value="1"/>
</dbReference>
<dbReference type="AlphaFoldDB" id="A0A1C7D7U6"/>
<dbReference type="GO" id="GO:0006352">
    <property type="term" value="P:DNA-templated transcription initiation"/>
    <property type="evidence" value="ECO:0007669"/>
    <property type="project" value="InterPro"/>
</dbReference>
<dbReference type="EMBL" id="CP016545">
    <property type="protein sequence ID" value="ANU07391.1"/>
    <property type="molecule type" value="Genomic_DNA"/>
</dbReference>
<dbReference type="OrthoDB" id="9803470at2"/>
<dbReference type="RefSeq" id="WP_067786594.1">
    <property type="nucleotide sequence ID" value="NZ_CP016545.1"/>
</dbReference>
<keyword evidence="3" id="KW-0731">Sigma factor</keyword>
<evidence type="ECO:0000256" key="5">
    <source>
        <dbReference type="ARBA" id="ARBA00023163"/>
    </source>
</evidence>
<evidence type="ECO:0000259" key="7">
    <source>
        <dbReference type="Pfam" id="PF08281"/>
    </source>
</evidence>
<protein>
    <submittedName>
        <fullName evidence="8">ECF RNA polymerase sigma-E factor</fullName>
    </submittedName>
</protein>
<dbReference type="PANTHER" id="PTHR43133:SF8">
    <property type="entry name" value="RNA POLYMERASE SIGMA FACTOR HI_1459-RELATED"/>
    <property type="match status" value="1"/>
</dbReference>
<evidence type="ECO:0000256" key="2">
    <source>
        <dbReference type="ARBA" id="ARBA00023015"/>
    </source>
</evidence>
<dbReference type="NCBIfam" id="TIGR02937">
    <property type="entry name" value="sigma70-ECF"/>
    <property type="match status" value="1"/>
</dbReference>
<dbReference type="InterPro" id="IPR036388">
    <property type="entry name" value="WH-like_DNA-bd_sf"/>
</dbReference>
<feature type="domain" description="RNA polymerase sigma factor 70 region 4 type 2" evidence="7">
    <location>
        <begin position="123"/>
        <end position="174"/>
    </location>
</feature>
<evidence type="ECO:0000313" key="9">
    <source>
        <dbReference type="Proteomes" id="UP000092698"/>
    </source>
</evidence>
<dbReference type="Pfam" id="PF04542">
    <property type="entry name" value="Sigma70_r2"/>
    <property type="match status" value="1"/>
</dbReference>
<keyword evidence="4" id="KW-0238">DNA-binding</keyword>
<dbReference type="CDD" id="cd06171">
    <property type="entry name" value="Sigma70_r4"/>
    <property type="match status" value="1"/>
</dbReference>
<dbReference type="STRING" id="645517.A6F65_01082"/>
<gene>
    <name evidence="8" type="primary">rpoE</name>
    <name evidence="8" type="ORF">A6F65_01082</name>
</gene>
<dbReference type="SUPFAM" id="SSF88946">
    <property type="entry name" value="Sigma2 domain of RNA polymerase sigma factors"/>
    <property type="match status" value="1"/>
</dbReference>
<evidence type="ECO:0000256" key="3">
    <source>
        <dbReference type="ARBA" id="ARBA00023082"/>
    </source>
</evidence>
<dbReference type="KEGG" id="anh:A6F65_01082"/>
<reference evidence="8 9" key="1">
    <citation type="submission" date="2016-07" db="EMBL/GenBank/DDBJ databases">
        <title>Complete genome sequence of Altererythrobacter namhicola JCM 16345T, containing esterase-encoding genes.</title>
        <authorList>
            <person name="Cheng H."/>
            <person name="Wu Y.-H."/>
            <person name="Jian S.-L."/>
            <person name="Huo Y.-Y."/>
            <person name="Wang C.-S."/>
            <person name="Xu X.-W."/>
        </authorList>
    </citation>
    <scope>NUCLEOTIDE SEQUENCE [LARGE SCALE GENOMIC DNA]</scope>
    <source>
        <strain evidence="8 9">JCM 16345</strain>
    </source>
</reference>
<evidence type="ECO:0000256" key="1">
    <source>
        <dbReference type="ARBA" id="ARBA00010641"/>
    </source>
</evidence>
<dbReference type="Gene3D" id="1.10.1740.10">
    <property type="match status" value="1"/>
</dbReference>
<organism evidence="8 9">
    <name type="scientific">Paraurantiacibacter namhicola</name>
    <dbReference type="NCBI Taxonomy" id="645517"/>
    <lineage>
        <taxon>Bacteria</taxon>
        <taxon>Pseudomonadati</taxon>
        <taxon>Pseudomonadota</taxon>
        <taxon>Alphaproteobacteria</taxon>
        <taxon>Sphingomonadales</taxon>
        <taxon>Erythrobacteraceae</taxon>
        <taxon>Paraurantiacibacter</taxon>
    </lineage>
</organism>
<dbReference type="InterPro" id="IPR013324">
    <property type="entry name" value="RNA_pol_sigma_r3/r4-like"/>
</dbReference>
<keyword evidence="9" id="KW-1185">Reference proteome</keyword>